<feature type="signal peptide" evidence="7">
    <location>
        <begin position="1"/>
        <end position="34"/>
    </location>
</feature>
<evidence type="ECO:0000256" key="3">
    <source>
        <dbReference type="ARBA" id="ARBA00022729"/>
    </source>
</evidence>
<feature type="binding site" evidence="6">
    <location>
        <position position="94"/>
    </location>
    <ligand>
        <name>spermidine</name>
        <dbReference type="ChEBI" id="CHEBI:57834"/>
    </ligand>
</feature>
<organism evidence="8 9">
    <name type="scientific">Zymobacter palmae</name>
    <dbReference type="NCBI Taxonomy" id="33074"/>
    <lineage>
        <taxon>Bacteria</taxon>
        <taxon>Pseudomonadati</taxon>
        <taxon>Pseudomonadota</taxon>
        <taxon>Gammaproteobacteria</taxon>
        <taxon>Oceanospirillales</taxon>
        <taxon>Halomonadaceae</taxon>
        <taxon>Zymobacter group</taxon>
        <taxon>Zymobacter</taxon>
    </lineage>
</organism>
<protein>
    <recommendedName>
        <fullName evidence="5">Putrescine-binding periplasmic protein</fullName>
    </recommendedName>
</protein>
<dbReference type="CDD" id="cd13590">
    <property type="entry name" value="PBP2_PotD_PotF_like"/>
    <property type="match status" value="1"/>
</dbReference>
<dbReference type="GO" id="GO:0015846">
    <property type="term" value="P:polyamine transport"/>
    <property type="evidence" value="ECO:0007669"/>
    <property type="project" value="InterPro"/>
</dbReference>
<reference evidence="8 9" key="1">
    <citation type="submission" date="2018-09" db="EMBL/GenBank/DDBJ databases">
        <title>Zymobacter palmae IAM14233 (=T109) whole genome analysis.</title>
        <authorList>
            <person name="Yanase H."/>
        </authorList>
    </citation>
    <scope>NUCLEOTIDE SEQUENCE [LARGE SCALE GENOMIC DNA]</scope>
    <source>
        <strain evidence="8 9">IAM14233</strain>
    </source>
</reference>
<keyword evidence="4 5" id="KW-0574">Periplasm</keyword>
<dbReference type="RefSeq" id="WP_197714337.1">
    <property type="nucleotide sequence ID" value="NZ_AP018933.1"/>
</dbReference>
<dbReference type="SUPFAM" id="SSF53850">
    <property type="entry name" value="Periplasmic binding protein-like II"/>
    <property type="match status" value="1"/>
</dbReference>
<evidence type="ECO:0000256" key="7">
    <source>
        <dbReference type="SAM" id="SignalP"/>
    </source>
</evidence>
<comment type="similarity">
    <text evidence="5">Belongs to the bacterial solute-binding protein PotD/PotF family.</text>
</comment>
<keyword evidence="2 5" id="KW-0813">Transport</keyword>
<evidence type="ECO:0000313" key="9">
    <source>
        <dbReference type="Proteomes" id="UP000267342"/>
    </source>
</evidence>
<evidence type="ECO:0000256" key="6">
    <source>
        <dbReference type="PIRSR" id="PIRSR019574-1"/>
    </source>
</evidence>
<name>A0A348HGZ4_9GAMM</name>
<dbReference type="PIRSF" id="PIRSF019574">
    <property type="entry name" value="Periplasmic_polyamine_BP"/>
    <property type="match status" value="1"/>
</dbReference>
<dbReference type="Proteomes" id="UP000267342">
    <property type="component" value="Chromosome"/>
</dbReference>
<dbReference type="InterPro" id="IPR001188">
    <property type="entry name" value="Sperm_putr-bd"/>
</dbReference>
<gene>
    <name evidence="8" type="ORF">ZBT109_2159</name>
</gene>
<dbReference type="InterPro" id="IPR006059">
    <property type="entry name" value="SBP"/>
</dbReference>
<dbReference type="EMBL" id="AP018933">
    <property type="protein sequence ID" value="BBG30896.1"/>
    <property type="molecule type" value="Genomic_DNA"/>
</dbReference>
<sequence>MMMHRIRHTINGICRRARWLGCAALLALPMAASARETLYIFTWTDYTSPEVIDAFEKQYNARVVLNYFGTMGDMYARLQAGGDAQFDLVIPSSYYVPRLIHSGLVQPLDHSKLPNERNLLPVFAEADYDPGLKYSMPYQWGSTGLVYDTRVFPNAPKSWALLFDPKLNPDAPFSMQTDGNVMIAAACAYLGYGYTCQDQKQWIDAAHLLLKTRQRSNFTGFVDGAPVLSQVVRGVNRVGVTFSGDFVNQRNEDPEGFEHLAYMLPKEGSERWVDVMMIPKRAPHPELAHAFINFVMDAKQGAALSNYIYNASPNQASQPYLDDVLREAPAWPTDEEQQRLHMLPGLDGVPLQTFQKIWSEVRSR</sequence>
<dbReference type="PANTHER" id="PTHR30222">
    <property type="entry name" value="SPERMIDINE/PUTRESCINE-BINDING PERIPLASMIC PROTEIN"/>
    <property type="match status" value="1"/>
</dbReference>
<evidence type="ECO:0000313" key="8">
    <source>
        <dbReference type="EMBL" id="BBG30896.1"/>
    </source>
</evidence>
<keyword evidence="9" id="KW-1185">Reference proteome</keyword>
<dbReference type="STRING" id="1123510.GCA_000620025_00736"/>
<dbReference type="Pfam" id="PF13416">
    <property type="entry name" value="SBP_bac_8"/>
    <property type="match status" value="1"/>
</dbReference>
<dbReference type="PANTHER" id="PTHR30222:SF17">
    <property type="entry name" value="SPERMIDINE_PUTRESCINE-BINDING PERIPLASMIC PROTEIN"/>
    <property type="match status" value="1"/>
</dbReference>
<dbReference type="KEGG" id="zpl:ZBT109_2159"/>
<evidence type="ECO:0000256" key="2">
    <source>
        <dbReference type="ARBA" id="ARBA00022448"/>
    </source>
</evidence>
<dbReference type="GO" id="GO:0042597">
    <property type="term" value="C:periplasmic space"/>
    <property type="evidence" value="ECO:0007669"/>
    <property type="project" value="UniProtKB-SubCell"/>
</dbReference>
<dbReference type="AlphaFoldDB" id="A0A348HGZ4"/>
<dbReference type="GO" id="GO:0019808">
    <property type="term" value="F:polyamine binding"/>
    <property type="evidence" value="ECO:0007669"/>
    <property type="project" value="InterPro"/>
</dbReference>
<evidence type="ECO:0000256" key="1">
    <source>
        <dbReference type="ARBA" id="ARBA00004418"/>
    </source>
</evidence>
<dbReference type="Gene3D" id="3.40.190.10">
    <property type="entry name" value="Periplasmic binding protein-like II"/>
    <property type="match status" value="2"/>
</dbReference>
<dbReference type="PRINTS" id="PR00909">
    <property type="entry name" value="SPERMDNBNDNG"/>
</dbReference>
<comment type="subcellular location">
    <subcellularLocation>
        <location evidence="1 5">Periplasm</location>
    </subcellularLocation>
</comment>
<feature type="chain" id="PRO_5016599952" description="Putrescine-binding periplasmic protein" evidence="7">
    <location>
        <begin position="35"/>
        <end position="364"/>
    </location>
</feature>
<comment type="function">
    <text evidence="5">Required for the activity of the bacterial periplasmic transport system of putrescine.</text>
</comment>
<keyword evidence="3 7" id="KW-0732">Signal</keyword>
<evidence type="ECO:0000256" key="4">
    <source>
        <dbReference type="ARBA" id="ARBA00022764"/>
    </source>
</evidence>
<accession>A0A348HGZ4</accession>
<evidence type="ECO:0000256" key="5">
    <source>
        <dbReference type="PIRNR" id="PIRNR019574"/>
    </source>
</evidence>
<proteinExistence type="inferred from homology"/>